<evidence type="ECO:0000259" key="8">
    <source>
        <dbReference type="PROSITE" id="PS50928"/>
    </source>
</evidence>
<keyword evidence="5 7" id="KW-1133">Transmembrane helix</keyword>
<feature type="transmembrane region" description="Helical" evidence="7">
    <location>
        <begin position="148"/>
        <end position="168"/>
    </location>
</feature>
<feature type="transmembrane region" description="Helical" evidence="7">
    <location>
        <begin position="38"/>
        <end position="61"/>
    </location>
</feature>
<dbReference type="RefSeq" id="WP_220195421.1">
    <property type="nucleotide sequence ID" value="NZ_BNJF01000002.1"/>
</dbReference>
<feature type="transmembrane region" description="Helical" evidence="7">
    <location>
        <begin position="115"/>
        <end position="136"/>
    </location>
</feature>
<sequence length="335" mass="36910">MLQTHSRPNARPALDTRDVTGVPRSRRIIRAVKKQSNMLFIVPALIVFLIFGLYTVIYSIALSFFRWNGFGGFSILPPTCTYPMCQFVGLDNFREFLYQNPTMSALFWQSIGNNVIMAVVVTAGTIIIALPLAIALNRVIGGQSLLRTIILLPMVTAGIAIFYVWSFIYQSDGLLNTVLKALGLGSLQAAGGWLGDASRALPALMIVMIWSGVPVAMLFFLTGLQTIDSTYFEAARIDGANALQVLWHITWPLLRPITVIIIILSINGTLQNYEQVYLMTNGGPAGHTAVVGLQIFNYGFGDQRQLGIASAMSWILFLVVFLISLANLRIFRAKD</sequence>
<comment type="similarity">
    <text evidence="7">Belongs to the binding-protein-dependent transport system permease family.</text>
</comment>
<proteinExistence type="inferred from homology"/>
<dbReference type="InterPro" id="IPR051393">
    <property type="entry name" value="ABC_transporter_permease"/>
</dbReference>
<dbReference type="InterPro" id="IPR000515">
    <property type="entry name" value="MetI-like"/>
</dbReference>
<dbReference type="SUPFAM" id="SSF161098">
    <property type="entry name" value="MetI-like"/>
    <property type="match status" value="1"/>
</dbReference>
<comment type="subcellular location">
    <subcellularLocation>
        <location evidence="1 7">Cell membrane</location>
        <topology evidence="1 7">Multi-pass membrane protein</topology>
    </subcellularLocation>
</comment>
<dbReference type="CDD" id="cd06261">
    <property type="entry name" value="TM_PBP2"/>
    <property type="match status" value="1"/>
</dbReference>
<evidence type="ECO:0000256" key="2">
    <source>
        <dbReference type="ARBA" id="ARBA00022448"/>
    </source>
</evidence>
<organism evidence="9 10">
    <name type="scientific">Ktedonospora formicarum</name>
    <dbReference type="NCBI Taxonomy" id="2778364"/>
    <lineage>
        <taxon>Bacteria</taxon>
        <taxon>Bacillati</taxon>
        <taxon>Chloroflexota</taxon>
        <taxon>Ktedonobacteria</taxon>
        <taxon>Ktedonobacterales</taxon>
        <taxon>Ktedonobacteraceae</taxon>
        <taxon>Ktedonospora</taxon>
    </lineage>
</organism>
<gene>
    <name evidence="9" type="ORF">KSX_41770</name>
</gene>
<dbReference type="AlphaFoldDB" id="A0A8J3I797"/>
<evidence type="ECO:0000256" key="6">
    <source>
        <dbReference type="ARBA" id="ARBA00023136"/>
    </source>
</evidence>
<keyword evidence="2 7" id="KW-0813">Transport</keyword>
<protein>
    <submittedName>
        <fullName evidence="9">Sugar ABC transporter permease</fullName>
    </submittedName>
</protein>
<evidence type="ECO:0000256" key="1">
    <source>
        <dbReference type="ARBA" id="ARBA00004651"/>
    </source>
</evidence>
<dbReference type="PANTHER" id="PTHR30193:SF37">
    <property type="entry name" value="INNER MEMBRANE ABC TRANSPORTER PERMEASE PROTEIN YCJO"/>
    <property type="match status" value="1"/>
</dbReference>
<dbReference type="PROSITE" id="PS50928">
    <property type="entry name" value="ABC_TM1"/>
    <property type="match status" value="1"/>
</dbReference>
<dbReference type="Proteomes" id="UP000612362">
    <property type="component" value="Unassembled WGS sequence"/>
</dbReference>
<evidence type="ECO:0000256" key="7">
    <source>
        <dbReference type="RuleBase" id="RU363032"/>
    </source>
</evidence>
<dbReference type="Gene3D" id="1.10.3720.10">
    <property type="entry name" value="MetI-like"/>
    <property type="match status" value="1"/>
</dbReference>
<feature type="transmembrane region" description="Helical" evidence="7">
    <location>
        <begin position="201"/>
        <end position="225"/>
    </location>
</feature>
<dbReference type="Pfam" id="PF00528">
    <property type="entry name" value="BPD_transp_1"/>
    <property type="match status" value="1"/>
</dbReference>
<evidence type="ECO:0000256" key="4">
    <source>
        <dbReference type="ARBA" id="ARBA00022692"/>
    </source>
</evidence>
<reference evidence="9" key="1">
    <citation type="submission" date="2020-10" db="EMBL/GenBank/DDBJ databases">
        <title>Taxonomic study of unclassified bacteria belonging to the class Ktedonobacteria.</title>
        <authorList>
            <person name="Yabe S."/>
            <person name="Wang C.M."/>
            <person name="Zheng Y."/>
            <person name="Sakai Y."/>
            <person name="Cavaletti L."/>
            <person name="Monciardini P."/>
            <person name="Donadio S."/>
        </authorList>
    </citation>
    <scope>NUCLEOTIDE SEQUENCE</scope>
    <source>
        <strain evidence="9">SOSP1-1</strain>
    </source>
</reference>
<dbReference type="GO" id="GO:0055085">
    <property type="term" value="P:transmembrane transport"/>
    <property type="evidence" value="ECO:0007669"/>
    <property type="project" value="InterPro"/>
</dbReference>
<keyword evidence="4 7" id="KW-0812">Transmembrane</keyword>
<comment type="caution">
    <text evidence="9">The sequence shown here is derived from an EMBL/GenBank/DDBJ whole genome shotgun (WGS) entry which is preliminary data.</text>
</comment>
<evidence type="ECO:0000313" key="10">
    <source>
        <dbReference type="Proteomes" id="UP000612362"/>
    </source>
</evidence>
<evidence type="ECO:0000313" key="9">
    <source>
        <dbReference type="EMBL" id="GHO46014.1"/>
    </source>
</evidence>
<name>A0A8J3I797_9CHLR</name>
<evidence type="ECO:0000256" key="5">
    <source>
        <dbReference type="ARBA" id="ARBA00022989"/>
    </source>
</evidence>
<dbReference type="InterPro" id="IPR035906">
    <property type="entry name" value="MetI-like_sf"/>
</dbReference>
<evidence type="ECO:0000256" key="3">
    <source>
        <dbReference type="ARBA" id="ARBA00022475"/>
    </source>
</evidence>
<dbReference type="PANTHER" id="PTHR30193">
    <property type="entry name" value="ABC TRANSPORTER PERMEASE PROTEIN"/>
    <property type="match status" value="1"/>
</dbReference>
<keyword evidence="6 7" id="KW-0472">Membrane</keyword>
<feature type="transmembrane region" description="Helical" evidence="7">
    <location>
        <begin position="308"/>
        <end position="328"/>
    </location>
</feature>
<accession>A0A8J3I797</accession>
<feature type="domain" description="ABC transmembrane type-1" evidence="8">
    <location>
        <begin position="111"/>
        <end position="327"/>
    </location>
</feature>
<dbReference type="EMBL" id="BNJF01000002">
    <property type="protein sequence ID" value="GHO46014.1"/>
    <property type="molecule type" value="Genomic_DNA"/>
</dbReference>
<keyword evidence="10" id="KW-1185">Reference proteome</keyword>
<dbReference type="GO" id="GO:0005886">
    <property type="term" value="C:plasma membrane"/>
    <property type="evidence" value="ECO:0007669"/>
    <property type="project" value="UniProtKB-SubCell"/>
</dbReference>
<feature type="transmembrane region" description="Helical" evidence="7">
    <location>
        <begin position="245"/>
        <end position="264"/>
    </location>
</feature>
<keyword evidence="3" id="KW-1003">Cell membrane</keyword>